<dbReference type="RefSeq" id="WP_130615737.1">
    <property type="nucleotide sequence ID" value="NZ_AP019400.1"/>
</dbReference>
<sequence length="324" mass="34421">MEATDRRYKSIVPGGSFSLLFKEWAILFIFVGLFAVCSIFVDGFFDTNNIVNIVRQISFLAIIALGQFFVILIGGIDMSASSSIGFTSVLLAGLVHWENVPIVLAIIIVLFASVAVGFVNGLMAVYGKIPAFIATLVTMIVLKGVNYLYSNSIPISGLPSGFKNLGAGYVGPIPVPILILAFIAILCYIFTMHTETGRSIYAVGGNEEASRLSGINTNKIKMIAFIIGSFLTAIGAIMITSRTMAGQPTLGENMLFDVITVVVLGGTSLSGGRGKVIGVVIAALILGIIDNAMVLLGIGSYWQWIIKGLILAVVVLIDAKTKKD</sequence>
<name>A0A3T1DE82_9BACL</name>
<evidence type="ECO:0000256" key="3">
    <source>
        <dbReference type="ARBA" id="ARBA00022692"/>
    </source>
</evidence>
<dbReference type="PANTHER" id="PTHR32196">
    <property type="entry name" value="ABC TRANSPORTER PERMEASE PROTEIN YPHD-RELATED-RELATED"/>
    <property type="match status" value="1"/>
</dbReference>
<feature type="transmembrane region" description="Helical" evidence="6">
    <location>
        <begin position="220"/>
        <end position="241"/>
    </location>
</feature>
<protein>
    <submittedName>
        <fullName evidence="7">Ribose ABC transporter permease</fullName>
    </submittedName>
</protein>
<dbReference type="Pfam" id="PF02653">
    <property type="entry name" value="BPD_transp_2"/>
    <property type="match status" value="1"/>
</dbReference>
<organism evidence="7 8">
    <name type="scientific">Cohnella abietis</name>
    <dbReference type="NCBI Taxonomy" id="2507935"/>
    <lineage>
        <taxon>Bacteria</taxon>
        <taxon>Bacillati</taxon>
        <taxon>Bacillota</taxon>
        <taxon>Bacilli</taxon>
        <taxon>Bacillales</taxon>
        <taxon>Paenibacillaceae</taxon>
        <taxon>Cohnella</taxon>
    </lineage>
</organism>
<dbReference type="GO" id="GO:0005886">
    <property type="term" value="C:plasma membrane"/>
    <property type="evidence" value="ECO:0007669"/>
    <property type="project" value="UniProtKB-SubCell"/>
</dbReference>
<feature type="transmembrane region" description="Helical" evidence="6">
    <location>
        <begin position="253"/>
        <end position="269"/>
    </location>
</feature>
<feature type="transmembrane region" description="Helical" evidence="6">
    <location>
        <begin position="169"/>
        <end position="190"/>
    </location>
</feature>
<evidence type="ECO:0000256" key="6">
    <source>
        <dbReference type="SAM" id="Phobius"/>
    </source>
</evidence>
<dbReference type="EMBL" id="AP019400">
    <property type="protein sequence ID" value="BBI36334.1"/>
    <property type="molecule type" value="Genomic_DNA"/>
</dbReference>
<evidence type="ECO:0000256" key="1">
    <source>
        <dbReference type="ARBA" id="ARBA00004651"/>
    </source>
</evidence>
<keyword evidence="2" id="KW-1003">Cell membrane</keyword>
<feature type="transmembrane region" description="Helical" evidence="6">
    <location>
        <begin position="57"/>
        <end position="80"/>
    </location>
</feature>
<keyword evidence="5 6" id="KW-0472">Membrane</keyword>
<feature type="transmembrane region" description="Helical" evidence="6">
    <location>
        <begin position="276"/>
        <end position="295"/>
    </location>
</feature>
<feature type="transmembrane region" description="Helical" evidence="6">
    <location>
        <begin position="131"/>
        <end position="149"/>
    </location>
</feature>
<proteinExistence type="predicted"/>
<evidence type="ECO:0000256" key="2">
    <source>
        <dbReference type="ARBA" id="ARBA00022475"/>
    </source>
</evidence>
<dbReference type="OrthoDB" id="9815820at2"/>
<dbReference type="GO" id="GO:0022857">
    <property type="term" value="F:transmembrane transporter activity"/>
    <property type="evidence" value="ECO:0007669"/>
    <property type="project" value="InterPro"/>
</dbReference>
<dbReference type="InterPro" id="IPR001851">
    <property type="entry name" value="ABC_transp_permease"/>
</dbReference>
<feature type="transmembrane region" description="Helical" evidence="6">
    <location>
        <begin position="301"/>
        <end position="319"/>
    </location>
</feature>
<feature type="transmembrane region" description="Helical" evidence="6">
    <location>
        <begin position="24"/>
        <end position="45"/>
    </location>
</feature>
<evidence type="ECO:0000313" key="8">
    <source>
        <dbReference type="Proteomes" id="UP000289856"/>
    </source>
</evidence>
<feature type="transmembrane region" description="Helical" evidence="6">
    <location>
        <begin position="100"/>
        <end position="119"/>
    </location>
</feature>
<keyword evidence="8" id="KW-1185">Reference proteome</keyword>
<keyword evidence="4 6" id="KW-1133">Transmembrane helix</keyword>
<dbReference type="AlphaFoldDB" id="A0A3T1DE82"/>
<dbReference type="CDD" id="cd06579">
    <property type="entry name" value="TM_PBP1_transp_AraH_like"/>
    <property type="match status" value="1"/>
</dbReference>
<evidence type="ECO:0000256" key="5">
    <source>
        <dbReference type="ARBA" id="ARBA00023136"/>
    </source>
</evidence>
<gene>
    <name evidence="7" type="primary">rbsC</name>
    <name evidence="7" type="ORF">KCTCHS21_57330</name>
</gene>
<dbReference type="KEGG" id="cohn:KCTCHS21_57330"/>
<accession>A0A3T1DE82</accession>
<comment type="subcellular location">
    <subcellularLocation>
        <location evidence="1">Cell membrane</location>
        <topology evidence="1">Multi-pass membrane protein</topology>
    </subcellularLocation>
</comment>
<keyword evidence="3 6" id="KW-0812">Transmembrane</keyword>
<evidence type="ECO:0000256" key="4">
    <source>
        <dbReference type="ARBA" id="ARBA00022989"/>
    </source>
</evidence>
<reference evidence="7 8" key="1">
    <citation type="submission" date="2019-01" db="EMBL/GenBank/DDBJ databases">
        <title>Complete genome sequence of Cohnella hallensis HS21 isolated from Korean fir (Abies koreana) rhizospheric soil.</title>
        <authorList>
            <person name="Jiang L."/>
            <person name="Kang S.W."/>
            <person name="Kim S."/>
            <person name="Jung J."/>
            <person name="Kim C.Y."/>
            <person name="Kim D.H."/>
            <person name="Kim S.W."/>
            <person name="Lee J."/>
        </authorList>
    </citation>
    <scope>NUCLEOTIDE SEQUENCE [LARGE SCALE GENOMIC DNA]</scope>
    <source>
        <strain evidence="7 8">HS21</strain>
    </source>
</reference>
<evidence type="ECO:0000313" key="7">
    <source>
        <dbReference type="EMBL" id="BBI36334.1"/>
    </source>
</evidence>
<dbReference type="Proteomes" id="UP000289856">
    <property type="component" value="Chromosome"/>
</dbReference>